<organism evidence="3 4">
    <name type="scientific">Dactylosporangium vinaceum</name>
    <dbReference type="NCBI Taxonomy" id="53362"/>
    <lineage>
        <taxon>Bacteria</taxon>
        <taxon>Bacillati</taxon>
        <taxon>Actinomycetota</taxon>
        <taxon>Actinomycetes</taxon>
        <taxon>Micromonosporales</taxon>
        <taxon>Micromonosporaceae</taxon>
        <taxon>Dactylosporangium</taxon>
    </lineage>
</organism>
<name>A0ABV5LZ36_9ACTN</name>
<dbReference type="InterPro" id="IPR025110">
    <property type="entry name" value="AMP-bd_C"/>
</dbReference>
<evidence type="ECO:0000259" key="2">
    <source>
        <dbReference type="PROSITE" id="PS50075"/>
    </source>
</evidence>
<dbReference type="NCBIfam" id="TIGR01733">
    <property type="entry name" value="AA-adenyl-dom"/>
    <property type="match status" value="1"/>
</dbReference>
<dbReference type="Gene3D" id="3.40.50.980">
    <property type="match status" value="2"/>
</dbReference>
<dbReference type="SUPFAM" id="SSF47336">
    <property type="entry name" value="ACP-like"/>
    <property type="match status" value="1"/>
</dbReference>
<dbReference type="InterPro" id="IPR020845">
    <property type="entry name" value="AMP-binding_CS"/>
</dbReference>
<dbReference type="SUPFAM" id="SSF52777">
    <property type="entry name" value="CoA-dependent acyltransferases"/>
    <property type="match status" value="4"/>
</dbReference>
<comment type="caution">
    <text evidence="3">The sequence shown here is derived from an EMBL/GenBank/DDBJ whole genome shotgun (WGS) entry which is preliminary data.</text>
</comment>
<comment type="cofactor">
    <cofactor evidence="1">
        <name>pantetheine 4'-phosphate</name>
        <dbReference type="ChEBI" id="CHEBI:47942"/>
    </cofactor>
</comment>
<dbReference type="RefSeq" id="WP_223092926.1">
    <property type="nucleotide sequence ID" value="NZ_CP061913.1"/>
</dbReference>
<accession>A0ABV5LZ36</accession>
<dbReference type="EMBL" id="JBHMCA010000008">
    <property type="protein sequence ID" value="MFB9441874.1"/>
    <property type="molecule type" value="Genomic_DNA"/>
</dbReference>
<dbReference type="CDD" id="cd12117">
    <property type="entry name" value="A_NRPS_Srf_like"/>
    <property type="match status" value="1"/>
</dbReference>
<dbReference type="Pfam" id="PF13193">
    <property type="entry name" value="AMP-binding_C"/>
    <property type="match status" value="1"/>
</dbReference>
<sequence>MNAPFACRTSLAQDRLWLFEQLVPGTATYNLGGAVDIDGPLHERHVERALRDLVARHESLRTCFTEDAEGVRQLIHDTAEPDYAHVDLTAGPGPDAVVAAELARPFDLRRLPLARFRLLRRGPDRHTLVLVFHHVITDDWSLTILTRELAAMYTAHATGVPHRLPPLPLQYADYAAWQRDLVEQGAVAAQVEYWQRRLADVEALPLPTDRPRPATESHRGAAVHLDLDAGLADRLRLLSRGEGRTLYMTMLACFAVVLGRWAGRTDVVVGTPIANRPRRELHDITGLFVNLLALRIDLGGDPTLRQVLRRTADACTAAFEHQDAPFDQVVAALPGHRDPGRHPVFQVLFQLLEDDLRGFALHGATARPRESDTDTVKLDLSCTVTDTGAGLAVDLHYATDLWDEATIRRLLDGWARVLRAMAARPDARAGEVPLMSPDEHAAAVRGGGGRSPHDGPGAPTLDALFAAQVAARPDAIALSEPGRRWTYAELDADSAALAVALRAAGVRPDEPVGIRRGRSAALVTAMLGVVRAGGGYVVLDPAYPPDRLAALSAEAGVRTLVTDDPVPPLDGPVAIEAIPGPDRLANIVFTSGSTGRPKAVAITHRGVVRLVAGSDHAPVGPDDVVLLTADPAFDTTTWAVWAALTNGAHLAVVPAGPPLDAAALGAAIAERGATVVRLTPALFHLVADADPAAFKAVRALIVGGDVLDPARARAVLAAGPPQRLVNAYGPTEITVTATDQVVTAADGDDPVPIGRPVTGSAAYVVDAALRPVPAGVVGELLIGGPGVARGYTGRPAATAERFVPDPFGPDPGARLYRTGDLVRRRPDGTLLFVGRADRQVKIRGYRIEPGEVEAAALRLPGVAACAVAAADVAGDRRLVAYVSGPADGGAVRDELARTLPPHLVPAHVVVLDRLPLTSTGKLDRTALAAALPGRLPAAPPAAPRTERERVLLDIFTDLLGVPGLGIHDDFFANGGHSLLAVTAVAAARRRLGAAPTLRAFFAGATVAALAAVLDAVPSAPLREEPGDTGPAPASGSQRAMLGQHRRDPYGTAYLTPAHARITGPLDAEVLHRALTAVVHRHDILRTELHERDGAVIQHVRAPGPVPLPVIDLRAVPPDLREAELLTLAAAERRTPIDPTRGAPLRARLVRLAADDAALLLTFHHAVIDGWSLSVFAGDLAAHYRAIAAGEPGPATRPPQHGDFARREAEWLRGPEAAAGLAHWRTRLAGLEPTAPPVHLRAVEHRFTVPAADTRRLLTLARAHGGSVYTALCAVLHVLLAGWTGARDTAFASQVANRDDEATHELIGFLANVVVLRAEVHPDRPFPHLLADVTADCLAALEHQRLPYETVVRHLALPGPPYRATLTVHNTPEPAWTEGPLTLTPLDVDAPGEGARAELEFDVRDRGGALDCRLTYALDRFTPATAAGLAGAFTAIARRAAEGAAMAELLAISQAANRSNGGVDV</sequence>
<dbReference type="Proteomes" id="UP001589608">
    <property type="component" value="Unassembled WGS sequence"/>
</dbReference>
<dbReference type="PROSITE" id="PS00455">
    <property type="entry name" value="AMP_BINDING"/>
    <property type="match status" value="1"/>
</dbReference>
<dbReference type="SUPFAM" id="SSF56801">
    <property type="entry name" value="Acetyl-CoA synthetase-like"/>
    <property type="match status" value="1"/>
</dbReference>
<dbReference type="InterPro" id="IPR023213">
    <property type="entry name" value="CAT-like_dom_sf"/>
</dbReference>
<dbReference type="Gene3D" id="3.30.559.10">
    <property type="entry name" value="Chloramphenicol acetyltransferase-like domain"/>
    <property type="match status" value="2"/>
</dbReference>
<dbReference type="Pfam" id="PF00550">
    <property type="entry name" value="PP-binding"/>
    <property type="match status" value="1"/>
</dbReference>
<dbReference type="Gene3D" id="3.30.559.30">
    <property type="entry name" value="Nonribosomal peptide synthetase, condensation domain"/>
    <property type="match status" value="2"/>
</dbReference>
<dbReference type="InterPro" id="IPR009081">
    <property type="entry name" value="PP-bd_ACP"/>
</dbReference>
<dbReference type="PANTHER" id="PTHR45527:SF1">
    <property type="entry name" value="FATTY ACID SYNTHASE"/>
    <property type="match status" value="1"/>
</dbReference>
<proteinExistence type="predicted"/>
<dbReference type="InterPro" id="IPR045851">
    <property type="entry name" value="AMP-bd_C_sf"/>
</dbReference>
<evidence type="ECO:0000313" key="3">
    <source>
        <dbReference type="EMBL" id="MFB9441874.1"/>
    </source>
</evidence>
<protein>
    <submittedName>
        <fullName evidence="3">Non-ribosomal peptide synthetase</fullName>
    </submittedName>
</protein>
<dbReference type="CDD" id="cd19531">
    <property type="entry name" value="LCL_NRPS-like"/>
    <property type="match status" value="2"/>
</dbReference>
<keyword evidence="4" id="KW-1185">Reference proteome</keyword>
<feature type="domain" description="Carrier" evidence="2">
    <location>
        <begin position="942"/>
        <end position="1017"/>
    </location>
</feature>
<dbReference type="Pfam" id="PF00668">
    <property type="entry name" value="Condensation"/>
    <property type="match status" value="2"/>
</dbReference>
<evidence type="ECO:0000256" key="1">
    <source>
        <dbReference type="ARBA" id="ARBA00001957"/>
    </source>
</evidence>
<dbReference type="Gene3D" id="1.10.1200.10">
    <property type="entry name" value="ACP-like"/>
    <property type="match status" value="1"/>
</dbReference>
<dbReference type="InterPro" id="IPR036736">
    <property type="entry name" value="ACP-like_sf"/>
</dbReference>
<dbReference type="Pfam" id="PF00501">
    <property type="entry name" value="AMP-binding"/>
    <property type="match status" value="2"/>
</dbReference>
<reference evidence="3 4" key="1">
    <citation type="submission" date="2024-09" db="EMBL/GenBank/DDBJ databases">
        <authorList>
            <person name="Sun Q."/>
            <person name="Mori K."/>
        </authorList>
    </citation>
    <scope>NUCLEOTIDE SEQUENCE [LARGE SCALE GENOMIC DNA]</scope>
    <source>
        <strain evidence="3 4">JCM 3307</strain>
    </source>
</reference>
<dbReference type="PROSITE" id="PS50075">
    <property type="entry name" value="CARRIER"/>
    <property type="match status" value="1"/>
</dbReference>
<dbReference type="InterPro" id="IPR001242">
    <property type="entry name" value="Condensation_dom"/>
</dbReference>
<dbReference type="InterPro" id="IPR010071">
    <property type="entry name" value="AA_adenyl_dom"/>
</dbReference>
<dbReference type="InterPro" id="IPR000873">
    <property type="entry name" value="AMP-dep_synth/lig_dom"/>
</dbReference>
<gene>
    <name evidence="3" type="ORF">ACFFTR_02080</name>
</gene>
<dbReference type="PANTHER" id="PTHR45527">
    <property type="entry name" value="NONRIBOSOMAL PEPTIDE SYNTHETASE"/>
    <property type="match status" value="1"/>
</dbReference>
<evidence type="ECO:0000313" key="4">
    <source>
        <dbReference type="Proteomes" id="UP001589608"/>
    </source>
</evidence>
<dbReference type="Gene3D" id="3.30.300.30">
    <property type="match status" value="1"/>
</dbReference>
<dbReference type="Gene3D" id="2.30.38.10">
    <property type="entry name" value="Luciferase, Domain 3"/>
    <property type="match status" value="1"/>
</dbReference>